<evidence type="ECO:0000313" key="2">
    <source>
        <dbReference type="EMBL" id="CDX62064.1"/>
    </source>
</evidence>
<dbReference type="Proteomes" id="UP000046122">
    <property type="component" value="Unassembled WGS sequence"/>
</dbReference>
<organism evidence="2 3">
    <name type="scientific">Mesorhizobium plurifarium</name>
    <dbReference type="NCBI Taxonomy" id="69974"/>
    <lineage>
        <taxon>Bacteria</taxon>
        <taxon>Pseudomonadati</taxon>
        <taxon>Pseudomonadota</taxon>
        <taxon>Alphaproteobacteria</taxon>
        <taxon>Hyphomicrobiales</taxon>
        <taxon>Phyllobacteriaceae</taxon>
        <taxon>Mesorhizobium</taxon>
    </lineage>
</organism>
<name>A0A090GCI0_MESPL</name>
<feature type="compositionally biased region" description="Basic and acidic residues" evidence="1">
    <location>
        <begin position="27"/>
        <end position="49"/>
    </location>
</feature>
<sequence length="65" mass="7365">MHLTYIFRLNYEQFNNNLSYRFLRERNAGADRSTGRTESRTGQHGDPGHHPAHPLGRPCAGRSAA</sequence>
<proteinExistence type="predicted"/>
<dbReference type="EMBL" id="CCNE01000065">
    <property type="protein sequence ID" value="CDX62064.1"/>
    <property type="molecule type" value="Genomic_DNA"/>
</dbReference>
<evidence type="ECO:0000256" key="1">
    <source>
        <dbReference type="SAM" id="MobiDB-lite"/>
    </source>
</evidence>
<evidence type="ECO:0000313" key="3">
    <source>
        <dbReference type="Proteomes" id="UP000046122"/>
    </source>
</evidence>
<dbReference type="AlphaFoldDB" id="A0A090GCI0"/>
<reference evidence="2 3" key="1">
    <citation type="submission" date="2014-08" db="EMBL/GenBank/DDBJ databases">
        <authorList>
            <person name="Moulin Lionel"/>
        </authorList>
    </citation>
    <scope>NUCLEOTIDE SEQUENCE [LARGE SCALE GENOMIC DNA]</scope>
</reference>
<accession>A0A090GCI0</accession>
<gene>
    <name evidence="2" type="ORF">MPL3365_70231</name>
</gene>
<protein>
    <submittedName>
        <fullName evidence="2">Uncharacterized protein</fullName>
    </submittedName>
</protein>
<feature type="region of interest" description="Disordered" evidence="1">
    <location>
        <begin position="27"/>
        <end position="65"/>
    </location>
</feature>